<dbReference type="PRINTS" id="PR00344">
    <property type="entry name" value="BCTRLSENSOR"/>
</dbReference>
<dbReference type="PANTHER" id="PTHR43047:SF72">
    <property type="entry name" value="OSMOSENSING HISTIDINE PROTEIN KINASE SLN1"/>
    <property type="match status" value="1"/>
</dbReference>
<evidence type="ECO:0000256" key="1">
    <source>
        <dbReference type="ARBA" id="ARBA00000085"/>
    </source>
</evidence>
<reference evidence="12 13" key="1">
    <citation type="submission" date="2020-07" db="EMBL/GenBank/DDBJ databases">
        <title>Genomic Encyclopedia of Type Strains, Phase IV (KMG-V): Genome sequencing to study the core and pangenomes of soil and plant-associated prokaryotes.</title>
        <authorList>
            <person name="Whitman W."/>
        </authorList>
    </citation>
    <scope>NUCLEOTIDE SEQUENCE [LARGE SCALE GENOMIC DNA]</scope>
    <source>
        <strain evidence="12 13">SAS40</strain>
    </source>
</reference>
<dbReference type="InterPro" id="IPR036097">
    <property type="entry name" value="HisK_dim/P_sf"/>
</dbReference>
<keyword evidence="5" id="KW-0808">Transferase</keyword>
<dbReference type="Proteomes" id="UP000542125">
    <property type="component" value="Unassembled WGS sequence"/>
</dbReference>
<dbReference type="PROSITE" id="PS50110">
    <property type="entry name" value="RESPONSE_REGULATORY"/>
    <property type="match status" value="2"/>
</dbReference>
<feature type="domain" description="PAS" evidence="10">
    <location>
        <begin position="148"/>
        <end position="224"/>
    </location>
</feature>
<proteinExistence type="predicted"/>
<dbReference type="AlphaFoldDB" id="A0A7Y9LND6"/>
<gene>
    <name evidence="12" type="ORF">FHW18_003843</name>
</gene>
<dbReference type="Gene3D" id="3.30.450.20">
    <property type="entry name" value="PAS domain"/>
    <property type="match status" value="1"/>
</dbReference>
<evidence type="ECO:0000259" key="10">
    <source>
        <dbReference type="PROSITE" id="PS50112"/>
    </source>
</evidence>
<dbReference type="Pfam" id="PF00072">
    <property type="entry name" value="Response_reg"/>
    <property type="match status" value="2"/>
</dbReference>
<dbReference type="InterPro" id="IPR003661">
    <property type="entry name" value="HisK_dim/P_dom"/>
</dbReference>
<dbReference type="SUPFAM" id="SSF47384">
    <property type="entry name" value="Homodimeric domain of signal transducing histidine kinase"/>
    <property type="match status" value="1"/>
</dbReference>
<dbReference type="PANTHER" id="PTHR43047">
    <property type="entry name" value="TWO-COMPONENT HISTIDINE PROTEIN KINASE"/>
    <property type="match status" value="1"/>
</dbReference>
<evidence type="ECO:0000256" key="3">
    <source>
        <dbReference type="ARBA" id="ARBA00012438"/>
    </source>
</evidence>
<dbReference type="Pfam" id="PF00512">
    <property type="entry name" value="HisKA"/>
    <property type="match status" value="1"/>
</dbReference>
<dbReference type="InterPro" id="IPR004358">
    <property type="entry name" value="Sig_transdc_His_kin-like_C"/>
</dbReference>
<dbReference type="CDD" id="cd00156">
    <property type="entry name" value="REC"/>
    <property type="match status" value="1"/>
</dbReference>
<dbReference type="GO" id="GO:0000155">
    <property type="term" value="F:phosphorelay sensor kinase activity"/>
    <property type="evidence" value="ECO:0007669"/>
    <property type="project" value="InterPro"/>
</dbReference>
<keyword evidence="6" id="KW-0418">Kinase</keyword>
<dbReference type="EMBL" id="JACBYR010000001">
    <property type="protein sequence ID" value="NYE84572.1"/>
    <property type="molecule type" value="Genomic_DNA"/>
</dbReference>
<dbReference type="InterPro" id="IPR001789">
    <property type="entry name" value="Sig_transdc_resp-reg_receiver"/>
</dbReference>
<dbReference type="InterPro" id="IPR005467">
    <property type="entry name" value="His_kinase_dom"/>
</dbReference>
<dbReference type="InterPro" id="IPR036890">
    <property type="entry name" value="HATPase_C_sf"/>
</dbReference>
<comment type="catalytic activity">
    <reaction evidence="1">
        <text>ATP + protein L-histidine = ADP + protein N-phospho-L-histidine.</text>
        <dbReference type="EC" id="2.7.13.3"/>
    </reaction>
</comment>
<dbReference type="PROSITE" id="PS50109">
    <property type="entry name" value="HIS_KIN"/>
    <property type="match status" value="1"/>
</dbReference>
<dbReference type="SUPFAM" id="SSF55874">
    <property type="entry name" value="ATPase domain of HSP90 chaperone/DNA topoisomerase II/histidine kinase"/>
    <property type="match status" value="1"/>
</dbReference>
<organism evidence="12 13">
    <name type="scientific">Pigmentiphaga litoralis</name>
    <dbReference type="NCBI Taxonomy" id="516702"/>
    <lineage>
        <taxon>Bacteria</taxon>
        <taxon>Pseudomonadati</taxon>
        <taxon>Pseudomonadota</taxon>
        <taxon>Betaproteobacteria</taxon>
        <taxon>Burkholderiales</taxon>
        <taxon>Alcaligenaceae</taxon>
        <taxon>Pigmentiphaga</taxon>
    </lineage>
</organism>
<dbReference type="CDD" id="cd00130">
    <property type="entry name" value="PAS"/>
    <property type="match status" value="1"/>
</dbReference>
<keyword evidence="4 7" id="KW-0597">Phosphoprotein</keyword>
<evidence type="ECO:0000259" key="9">
    <source>
        <dbReference type="PROSITE" id="PS50110"/>
    </source>
</evidence>
<evidence type="ECO:0000256" key="7">
    <source>
        <dbReference type="PROSITE-ProRule" id="PRU00169"/>
    </source>
</evidence>
<dbReference type="Gene3D" id="1.10.287.130">
    <property type="match status" value="1"/>
</dbReference>
<evidence type="ECO:0000259" key="8">
    <source>
        <dbReference type="PROSITE" id="PS50109"/>
    </source>
</evidence>
<feature type="domain" description="PAC" evidence="11">
    <location>
        <begin position="233"/>
        <end position="286"/>
    </location>
</feature>
<evidence type="ECO:0000259" key="11">
    <source>
        <dbReference type="PROSITE" id="PS50113"/>
    </source>
</evidence>
<accession>A0A7Y9LND6</accession>
<dbReference type="PROSITE" id="PS50113">
    <property type="entry name" value="PAC"/>
    <property type="match status" value="1"/>
</dbReference>
<dbReference type="GO" id="GO:0009927">
    <property type="term" value="F:histidine phosphotransfer kinase activity"/>
    <property type="evidence" value="ECO:0007669"/>
    <property type="project" value="TreeGrafter"/>
</dbReference>
<feature type="modified residue" description="4-aspartylphosphate" evidence="7">
    <location>
        <position position="595"/>
    </location>
</feature>
<comment type="caution">
    <text evidence="12">The sequence shown here is derived from an EMBL/GenBank/DDBJ whole genome shotgun (WGS) entry which is preliminary data.</text>
</comment>
<evidence type="ECO:0000256" key="5">
    <source>
        <dbReference type="ARBA" id="ARBA00022679"/>
    </source>
</evidence>
<dbReference type="SMART" id="SM00387">
    <property type="entry name" value="HATPase_c"/>
    <property type="match status" value="1"/>
</dbReference>
<feature type="domain" description="Response regulatory" evidence="9">
    <location>
        <begin position="546"/>
        <end position="659"/>
    </location>
</feature>
<dbReference type="SUPFAM" id="SSF52172">
    <property type="entry name" value="CheY-like"/>
    <property type="match status" value="2"/>
</dbReference>
<evidence type="ECO:0000256" key="2">
    <source>
        <dbReference type="ARBA" id="ARBA00004429"/>
    </source>
</evidence>
<evidence type="ECO:0000313" key="12">
    <source>
        <dbReference type="EMBL" id="NYE84572.1"/>
    </source>
</evidence>
<dbReference type="Pfam" id="PF02518">
    <property type="entry name" value="HATPase_c"/>
    <property type="match status" value="1"/>
</dbReference>
<dbReference type="FunFam" id="3.30.565.10:FF:000006">
    <property type="entry name" value="Sensor histidine kinase WalK"/>
    <property type="match status" value="1"/>
</dbReference>
<dbReference type="SMART" id="SM00448">
    <property type="entry name" value="REC"/>
    <property type="match status" value="2"/>
</dbReference>
<dbReference type="InterPro" id="IPR011006">
    <property type="entry name" value="CheY-like_superfamily"/>
</dbReference>
<sequence>MGKAEAALNTGVIRILMVEDDPRDADLSLQRLELAMLDVQVTIVDTAESFTAALDTGDFDLVLSDFHLPQFSGPEALRILMSRPHPLPFIFVSGVLGEEHAVDMLKEGATDYVLKQRLERLPIVVRRALAEATEKRSRQDAERKLRERETYFGQLIDALRDYSVIAMSTTGVIESWNQASEWIFGYSADEVLGKTYDMFFVPDDTPRGSPQAVSQAMSQALNQELALIGAMRSTSEERWLRRRNGTSFYGSVVTTAIFGDDGEVRGFSRIVRDMTDTRVAADLLQAAKEQAENANRAKDHFLAVLSHELRTPLGPIYAAAQALDMQTDLPPKARRSVELIKRNVEIEARLIDDLLDISKIVNDKLTLHFEPTDLVTLLGGMADVFRDEAAAQGIELLYTPLPAPVIVQADPARLQQVLWNLLKNAIKFTQKAGTIRITLLPPRRDKVTVEVSDTGIGIQQEALKRIFNAFDQGDNEPGEMRGGLGLGLAIASSLAQRHGGTLNVHSDGAGRGATFTLTLDYAGDAREGASGVAAPMTAGSRRTPVRLLLVEDNADTAEAMQFLLSELGYIVKVAISVADARNTLASNTFDALVSDMGLPDGDGIDVLRMFDRTGGKLAIALTGYGMEADVQRCLKAGFDQHLTKPLDIDRLTALLSGGAT</sequence>
<dbReference type="Gene3D" id="3.40.50.2300">
    <property type="match status" value="2"/>
</dbReference>
<evidence type="ECO:0000313" key="13">
    <source>
        <dbReference type="Proteomes" id="UP000542125"/>
    </source>
</evidence>
<name>A0A7Y9LND6_9BURK</name>
<feature type="modified residue" description="4-aspartylphosphate" evidence="7">
    <location>
        <position position="65"/>
    </location>
</feature>
<dbReference type="InterPro" id="IPR000014">
    <property type="entry name" value="PAS"/>
</dbReference>
<evidence type="ECO:0000256" key="6">
    <source>
        <dbReference type="ARBA" id="ARBA00022777"/>
    </source>
</evidence>
<feature type="domain" description="Histidine kinase" evidence="8">
    <location>
        <begin position="304"/>
        <end position="523"/>
    </location>
</feature>
<dbReference type="InterPro" id="IPR003594">
    <property type="entry name" value="HATPase_dom"/>
</dbReference>
<keyword evidence="13" id="KW-1185">Reference proteome</keyword>
<dbReference type="InterPro" id="IPR035965">
    <property type="entry name" value="PAS-like_dom_sf"/>
</dbReference>
<feature type="domain" description="Response regulatory" evidence="9">
    <location>
        <begin position="14"/>
        <end position="130"/>
    </location>
</feature>
<dbReference type="Gene3D" id="3.30.565.10">
    <property type="entry name" value="Histidine kinase-like ATPase, C-terminal domain"/>
    <property type="match status" value="1"/>
</dbReference>
<dbReference type="PROSITE" id="PS50112">
    <property type="entry name" value="PAS"/>
    <property type="match status" value="1"/>
</dbReference>
<dbReference type="SMART" id="SM00388">
    <property type="entry name" value="HisKA"/>
    <property type="match status" value="1"/>
</dbReference>
<dbReference type="EC" id="2.7.13.3" evidence="3"/>
<dbReference type="Pfam" id="PF13426">
    <property type="entry name" value="PAS_9"/>
    <property type="match status" value="1"/>
</dbReference>
<dbReference type="GO" id="GO:0005886">
    <property type="term" value="C:plasma membrane"/>
    <property type="evidence" value="ECO:0007669"/>
    <property type="project" value="UniProtKB-SubCell"/>
</dbReference>
<evidence type="ECO:0000256" key="4">
    <source>
        <dbReference type="ARBA" id="ARBA00022553"/>
    </source>
</evidence>
<comment type="subcellular location">
    <subcellularLocation>
        <location evidence="2">Cell inner membrane</location>
        <topology evidence="2">Multi-pass membrane protein</topology>
    </subcellularLocation>
</comment>
<dbReference type="SUPFAM" id="SSF55785">
    <property type="entry name" value="PYP-like sensor domain (PAS domain)"/>
    <property type="match status" value="1"/>
</dbReference>
<dbReference type="CDD" id="cd00082">
    <property type="entry name" value="HisKA"/>
    <property type="match status" value="1"/>
</dbReference>
<protein>
    <recommendedName>
        <fullName evidence="3">histidine kinase</fullName>
        <ecNumber evidence="3">2.7.13.3</ecNumber>
    </recommendedName>
</protein>
<dbReference type="NCBIfam" id="TIGR00229">
    <property type="entry name" value="sensory_box"/>
    <property type="match status" value="1"/>
</dbReference>
<dbReference type="InterPro" id="IPR000700">
    <property type="entry name" value="PAS-assoc_C"/>
</dbReference>
<dbReference type="RefSeq" id="WP_257021943.1">
    <property type="nucleotide sequence ID" value="NZ_JACBYR010000001.1"/>
</dbReference>